<feature type="domain" description="GFO/IDH/MocA-like oxidoreductase" evidence="3">
    <location>
        <begin position="133"/>
        <end position="258"/>
    </location>
</feature>
<reference evidence="4" key="1">
    <citation type="submission" date="2016-08" db="EMBL/GenBank/DDBJ databases">
        <title>Complete Genome Seqeunce of Paenibacillus sp. BIHB 4019 from tea rhizoplane.</title>
        <authorList>
            <person name="Thakur R."/>
            <person name="Swarnkar M.K."/>
            <person name="Gulati A."/>
        </authorList>
    </citation>
    <scope>NUCLEOTIDE SEQUENCE [LARGE SCALE GENOMIC DNA]</scope>
    <source>
        <strain evidence="4">BIHB4019</strain>
    </source>
</reference>
<name>A0A1B2DDD6_9BACL</name>
<keyword evidence="1" id="KW-0560">Oxidoreductase</keyword>
<sequence length="340" mass="36622">MQKPIRTAVLSFWHVHAKDYALQAQQHPGTELAAIWDEQPERGRAEAEARGIRFYEQLDELLAEASIDAVIVTAPTADHPEIIKAAAAAGKHIFTEKVIALTLAECDGILESVRQADVALTVSLPRLNTPFTQAAQQLASDGLLGELTLVRARLSHSGALPTELEPLGYLPEAFFQQAQSGGGALTDLGCHPMYLVRLFLGMPSSVSASFGYVTGKEVEDNAAVTLRYASGALGLVEAGFVNHASPFTLELHGTKGSLIYSALDGKLMYRSVLLEENGSKRWHEAPLPAALPTSFEQWVSHIRGGTRAEHNIALARDLTRLIEASNQSALSGVAWQLGGR</sequence>
<dbReference type="InterPro" id="IPR050463">
    <property type="entry name" value="Gfo/Idh/MocA_oxidrdct_glycsds"/>
</dbReference>
<dbReference type="RefSeq" id="WP_099517116.1">
    <property type="nucleotide sequence ID" value="NZ_CP016808.1"/>
</dbReference>
<dbReference type="Gene3D" id="3.30.360.10">
    <property type="entry name" value="Dihydrodipicolinate Reductase, domain 2"/>
    <property type="match status" value="1"/>
</dbReference>
<protein>
    <submittedName>
        <fullName evidence="4">Oxidoreductase</fullName>
    </submittedName>
</protein>
<accession>A0A1B2DDD6</accession>
<dbReference type="Gene3D" id="3.40.50.720">
    <property type="entry name" value="NAD(P)-binding Rossmann-like Domain"/>
    <property type="match status" value="1"/>
</dbReference>
<gene>
    <name evidence="4" type="ORF">BBD42_04045</name>
</gene>
<dbReference type="Pfam" id="PF01408">
    <property type="entry name" value="GFO_IDH_MocA"/>
    <property type="match status" value="1"/>
</dbReference>
<dbReference type="Pfam" id="PF22725">
    <property type="entry name" value="GFO_IDH_MocA_C3"/>
    <property type="match status" value="1"/>
</dbReference>
<dbReference type="GO" id="GO:0016491">
    <property type="term" value="F:oxidoreductase activity"/>
    <property type="evidence" value="ECO:0007669"/>
    <property type="project" value="UniProtKB-KW"/>
</dbReference>
<evidence type="ECO:0000256" key="1">
    <source>
        <dbReference type="ARBA" id="ARBA00023002"/>
    </source>
</evidence>
<evidence type="ECO:0000313" key="4">
    <source>
        <dbReference type="EMBL" id="ANY65728.1"/>
    </source>
</evidence>
<dbReference type="GO" id="GO:0000166">
    <property type="term" value="F:nucleotide binding"/>
    <property type="evidence" value="ECO:0007669"/>
    <property type="project" value="InterPro"/>
</dbReference>
<dbReference type="AlphaFoldDB" id="A0A1B2DDD6"/>
<dbReference type="SUPFAM" id="SSF55347">
    <property type="entry name" value="Glyceraldehyde-3-phosphate dehydrogenase-like, C-terminal domain"/>
    <property type="match status" value="1"/>
</dbReference>
<evidence type="ECO:0000259" key="2">
    <source>
        <dbReference type="Pfam" id="PF01408"/>
    </source>
</evidence>
<proteinExistence type="predicted"/>
<evidence type="ECO:0000259" key="3">
    <source>
        <dbReference type="Pfam" id="PF22725"/>
    </source>
</evidence>
<dbReference type="PANTHER" id="PTHR43818:SF11">
    <property type="entry name" value="BCDNA.GH03377"/>
    <property type="match status" value="1"/>
</dbReference>
<dbReference type="PANTHER" id="PTHR43818">
    <property type="entry name" value="BCDNA.GH03377"/>
    <property type="match status" value="1"/>
</dbReference>
<dbReference type="InterPro" id="IPR000683">
    <property type="entry name" value="Gfo/Idh/MocA-like_OxRdtase_N"/>
</dbReference>
<dbReference type="InterPro" id="IPR055170">
    <property type="entry name" value="GFO_IDH_MocA-like_dom"/>
</dbReference>
<organism evidence="4">
    <name type="scientific">Paenibacillus sp. BIHB 4019</name>
    <dbReference type="NCBI Taxonomy" id="1870819"/>
    <lineage>
        <taxon>Bacteria</taxon>
        <taxon>Bacillati</taxon>
        <taxon>Bacillota</taxon>
        <taxon>Bacilli</taxon>
        <taxon>Bacillales</taxon>
        <taxon>Paenibacillaceae</taxon>
        <taxon>Paenibacillus</taxon>
    </lineage>
</organism>
<dbReference type="InterPro" id="IPR036291">
    <property type="entry name" value="NAD(P)-bd_dom_sf"/>
</dbReference>
<dbReference type="SUPFAM" id="SSF51735">
    <property type="entry name" value="NAD(P)-binding Rossmann-fold domains"/>
    <property type="match status" value="1"/>
</dbReference>
<dbReference type="EMBL" id="CP016808">
    <property type="protein sequence ID" value="ANY65728.1"/>
    <property type="molecule type" value="Genomic_DNA"/>
</dbReference>
<feature type="domain" description="Gfo/Idh/MocA-like oxidoreductase N-terminal" evidence="2">
    <location>
        <begin position="18"/>
        <end position="122"/>
    </location>
</feature>